<dbReference type="InterPro" id="IPR000307">
    <property type="entry name" value="Ribosomal_bS16"/>
</dbReference>
<name>A0A7C4U6C3_UNCW3</name>
<evidence type="ECO:0000256" key="2">
    <source>
        <dbReference type="ARBA" id="ARBA00023274"/>
    </source>
</evidence>
<evidence type="ECO:0000256" key="3">
    <source>
        <dbReference type="HAMAP-Rule" id="MF_00385"/>
    </source>
</evidence>
<reference evidence="4" key="1">
    <citation type="journal article" date="2020" name="mSystems">
        <title>Genome- and Community-Level Interaction Insights into Carbon Utilization and Element Cycling Functions of Hydrothermarchaeota in Hydrothermal Sediment.</title>
        <authorList>
            <person name="Zhou Z."/>
            <person name="Liu Y."/>
            <person name="Xu W."/>
            <person name="Pan J."/>
            <person name="Luo Z.H."/>
            <person name="Li M."/>
        </authorList>
    </citation>
    <scope>NUCLEOTIDE SEQUENCE [LARGE SCALE GENOMIC DNA]</scope>
    <source>
        <strain evidence="4">SpSt-780</strain>
    </source>
</reference>
<proteinExistence type="inferred from homology"/>
<dbReference type="SUPFAM" id="SSF54565">
    <property type="entry name" value="Ribosomal protein S16"/>
    <property type="match status" value="1"/>
</dbReference>
<organism evidence="4">
    <name type="scientific">candidate division WOR-3 bacterium</name>
    <dbReference type="NCBI Taxonomy" id="2052148"/>
    <lineage>
        <taxon>Bacteria</taxon>
        <taxon>Bacteria division WOR-3</taxon>
    </lineage>
</organism>
<dbReference type="PANTHER" id="PTHR12919">
    <property type="entry name" value="30S RIBOSOMAL PROTEIN S16"/>
    <property type="match status" value="1"/>
</dbReference>
<sequence length="87" mass="10269">MAVKIRMRRVGRNNTPHYQIVVIDGRNARQGKFLEKIGWYNPKTDEFSLEIPKYEEWVKKGAIPTPRVLSLVKRTTQKTEVKDERID</sequence>
<keyword evidence="1 3" id="KW-0689">Ribosomal protein</keyword>
<dbReference type="PANTHER" id="PTHR12919:SF20">
    <property type="entry name" value="SMALL RIBOSOMAL SUBUNIT PROTEIN BS16M"/>
    <property type="match status" value="1"/>
</dbReference>
<dbReference type="NCBIfam" id="TIGR00002">
    <property type="entry name" value="S16"/>
    <property type="match status" value="1"/>
</dbReference>
<dbReference type="GO" id="GO:0015935">
    <property type="term" value="C:small ribosomal subunit"/>
    <property type="evidence" value="ECO:0007669"/>
    <property type="project" value="TreeGrafter"/>
</dbReference>
<dbReference type="InterPro" id="IPR023803">
    <property type="entry name" value="Ribosomal_bS16_dom_sf"/>
</dbReference>
<dbReference type="Pfam" id="PF00886">
    <property type="entry name" value="Ribosomal_S16"/>
    <property type="match status" value="1"/>
</dbReference>
<keyword evidence="2 3" id="KW-0687">Ribonucleoprotein</keyword>
<accession>A0A7C4U6C3</accession>
<dbReference type="AlphaFoldDB" id="A0A7C4U6C3"/>
<dbReference type="EMBL" id="DTHG01000011">
    <property type="protein sequence ID" value="HGW91097.1"/>
    <property type="molecule type" value="Genomic_DNA"/>
</dbReference>
<dbReference type="GO" id="GO:0003735">
    <property type="term" value="F:structural constituent of ribosome"/>
    <property type="evidence" value="ECO:0007669"/>
    <property type="project" value="InterPro"/>
</dbReference>
<protein>
    <recommendedName>
        <fullName evidence="3">Small ribosomal subunit protein bS16</fullName>
    </recommendedName>
</protein>
<gene>
    <name evidence="3" type="primary">rpsP</name>
    <name evidence="4" type="ORF">ENV67_00965</name>
</gene>
<evidence type="ECO:0000256" key="1">
    <source>
        <dbReference type="ARBA" id="ARBA00022980"/>
    </source>
</evidence>
<evidence type="ECO:0000313" key="4">
    <source>
        <dbReference type="EMBL" id="HGW91097.1"/>
    </source>
</evidence>
<comment type="similarity">
    <text evidence="3">Belongs to the bacterial ribosomal protein bS16 family.</text>
</comment>
<dbReference type="GO" id="GO:0005737">
    <property type="term" value="C:cytoplasm"/>
    <property type="evidence" value="ECO:0007669"/>
    <property type="project" value="UniProtKB-ARBA"/>
</dbReference>
<dbReference type="Gene3D" id="3.30.1320.10">
    <property type="match status" value="1"/>
</dbReference>
<dbReference type="GO" id="GO:0006412">
    <property type="term" value="P:translation"/>
    <property type="evidence" value="ECO:0007669"/>
    <property type="project" value="UniProtKB-UniRule"/>
</dbReference>
<dbReference type="HAMAP" id="MF_00385">
    <property type="entry name" value="Ribosomal_bS16"/>
    <property type="match status" value="1"/>
</dbReference>
<comment type="caution">
    <text evidence="4">The sequence shown here is derived from an EMBL/GenBank/DDBJ whole genome shotgun (WGS) entry which is preliminary data.</text>
</comment>